<name>A0AAN9WMA3_9ORTH</name>
<organism evidence="1 2">
    <name type="scientific">Gryllus longicercus</name>
    <dbReference type="NCBI Taxonomy" id="2509291"/>
    <lineage>
        <taxon>Eukaryota</taxon>
        <taxon>Metazoa</taxon>
        <taxon>Ecdysozoa</taxon>
        <taxon>Arthropoda</taxon>
        <taxon>Hexapoda</taxon>
        <taxon>Insecta</taxon>
        <taxon>Pterygota</taxon>
        <taxon>Neoptera</taxon>
        <taxon>Polyneoptera</taxon>
        <taxon>Orthoptera</taxon>
        <taxon>Ensifera</taxon>
        <taxon>Gryllidea</taxon>
        <taxon>Grylloidea</taxon>
        <taxon>Gryllidae</taxon>
        <taxon>Gryllinae</taxon>
        <taxon>Gryllus</taxon>
    </lineage>
</organism>
<comment type="caution">
    <text evidence="1">The sequence shown here is derived from an EMBL/GenBank/DDBJ whole genome shotgun (WGS) entry which is preliminary data.</text>
</comment>
<evidence type="ECO:0000313" key="2">
    <source>
        <dbReference type="Proteomes" id="UP001378592"/>
    </source>
</evidence>
<proteinExistence type="predicted"/>
<dbReference type="AlphaFoldDB" id="A0AAN9WMA3"/>
<gene>
    <name evidence="1" type="ORF">R5R35_000353</name>
</gene>
<protein>
    <submittedName>
        <fullName evidence="1">Uncharacterized protein</fullName>
    </submittedName>
</protein>
<keyword evidence="2" id="KW-1185">Reference proteome</keyword>
<dbReference type="Proteomes" id="UP001378592">
    <property type="component" value="Unassembled WGS sequence"/>
</dbReference>
<evidence type="ECO:0000313" key="1">
    <source>
        <dbReference type="EMBL" id="KAK7873069.1"/>
    </source>
</evidence>
<reference evidence="1 2" key="1">
    <citation type="submission" date="2024-03" db="EMBL/GenBank/DDBJ databases">
        <title>The genome assembly and annotation of the cricket Gryllus longicercus Weissman &amp; Gray.</title>
        <authorList>
            <person name="Szrajer S."/>
            <person name="Gray D."/>
            <person name="Ylla G."/>
        </authorList>
    </citation>
    <scope>NUCLEOTIDE SEQUENCE [LARGE SCALE GENOMIC DNA]</scope>
    <source>
        <strain evidence="1">DAG 2021-001</strain>
        <tissue evidence="1">Whole body minus gut</tissue>
    </source>
</reference>
<accession>A0AAN9WMA3</accession>
<sequence>MILTLEERLKNLEYSSKEELSIDVQRVENERSWINYIITEDFDCIYKGVRTKLLSFAYQAFHWAKYTKSFSMKDSFVLNHLNYSWQLENLHFEYLSDRG</sequence>
<dbReference type="EMBL" id="JAZDUA010000017">
    <property type="protein sequence ID" value="KAK7873069.1"/>
    <property type="molecule type" value="Genomic_DNA"/>
</dbReference>